<keyword evidence="4" id="KW-1185">Reference proteome</keyword>
<evidence type="ECO:0000313" key="3">
    <source>
        <dbReference type="EMBL" id="MCT4332158.1"/>
    </source>
</evidence>
<feature type="chain" id="PRO_5045720971" description="Lipoprotein" evidence="2">
    <location>
        <begin position="21"/>
        <end position="109"/>
    </location>
</feature>
<accession>A0ABT2K7C1</accession>
<proteinExistence type="predicted"/>
<feature type="region of interest" description="Disordered" evidence="1">
    <location>
        <begin position="32"/>
        <end position="53"/>
    </location>
</feature>
<protein>
    <recommendedName>
        <fullName evidence="5">Lipoprotein</fullName>
    </recommendedName>
</protein>
<dbReference type="Proteomes" id="UP001320702">
    <property type="component" value="Unassembled WGS sequence"/>
</dbReference>
<comment type="caution">
    <text evidence="3">The sequence shown here is derived from an EMBL/GenBank/DDBJ whole genome shotgun (WGS) entry which is preliminary data.</text>
</comment>
<dbReference type="PROSITE" id="PS51257">
    <property type="entry name" value="PROKAR_LIPOPROTEIN"/>
    <property type="match status" value="1"/>
</dbReference>
<organism evidence="3 4">
    <name type="scientific">Paracoccus maritimus</name>
    <dbReference type="NCBI Taxonomy" id="2933292"/>
    <lineage>
        <taxon>Bacteria</taxon>
        <taxon>Pseudomonadati</taxon>
        <taxon>Pseudomonadota</taxon>
        <taxon>Alphaproteobacteria</taxon>
        <taxon>Rhodobacterales</taxon>
        <taxon>Paracoccaceae</taxon>
        <taxon>Paracoccus</taxon>
    </lineage>
</organism>
<evidence type="ECO:0008006" key="5">
    <source>
        <dbReference type="Google" id="ProtNLM"/>
    </source>
</evidence>
<sequence length="109" mass="11461">MRRAHIAILALLPLAASVSACGPVPVDQAEASCQSNARLAERPRGSVTMGAGAGSDGFSGGFGRVELDISSDYLMGRDPAEVYRSCVMRRSGQLPRQPYYSQTGQGGSR</sequence>
<feature type="signal peptide" evidence="2">
    <location>
        <begin position="1"/>
        <end position="20"/>
    </location>
</feature>
<evidence type="ECO:0000256" key="2">
    <source>
        <dbReference type="SAM" id="SignalP"/>
    </source>
</evidence>
<dbReference type="RefSeq" id="WP_260276036.1">
    <property type="nucleotide sequence ID" value="NZ_JANAVZ010000002.1"/>
</dbReference>
<evidence type="ECO:0000256" key="1">
    <source>
        <dbReference type="SAM" id="MobiDB-lite"/>
    </source>
</evidence>
<name>A0ABT2K7C1_9RHOB</name>
<reference evidence="3 4" key="1">
    <citation type="submission" date="2022-04" db="EMBL/GenBank/DDBJ databases">
        <title>Paracoccus sp. YLB-12 draft genome sequence.</title>
        <authorList>
            <person name="Yu L."/>
        </authorList>
    </citation>
    <scope>NUCLEOTIDE SEQUENCE [LARGE SCALE GENOMIC DNA]</scope>
    <source>
        <strain evidence="3 4">YLB-12</strain>
    </source>
</reference>
<keyword evidence="2" id="KW-0732">Signal</keyword>
<dbReference type="EMBL" id="JANAVZ010000002">
    <property type="protein sequence ID" value="MCT4332158.1"/>
    <property type="molecule type" value="Genomic_DNA"/>
</dbReference>
<evidence type="ECO:0000313" key="4">
    <source>
        <dbReference type="Proteomes" id="UP001320702"/>
    </source>
</evidence>
<gene>
    <name evidence="3" type="ORF">MU516_04650</name>
</gene>